<dbReference type="Proteomes" id="UP000427769">
    <property type="component" value="Chromosome"/>
</dbReference>
<name>A0A5K7Z725_9BACT</name>
<dbReference type="Gene3D" id="2.40.160.10">
    <property type="entry name" value="Porin"/>
    <property type="match status" value="1"/>
</dbReference>
<feature type="chain" id="PRO_5024314732" evidence="1">
    <location>
        <begin position="25"/>
        <end position="371"/>
    </location>
</feature>
<reference evidence="2 3" key="1">
    <citation type="submission" date="2019-11" db="EMBL/GenBank/DDBJ databases">
        <title>Comparative genomics of hydrocarbon-degrading Desulfosarcina strains.</title>
        <authorList>
            <person name="Watanabe M."/>
            <person name="Kojima H."/>
            <person name="Fukui M."/>
        </authorList>
    </citation>
    <scope>NUCLEOTIDE SEQUENCE [LARGE SCALE GENOMIC DNA]</scope>
    <source>
        <strain evidence="2 3">PP31</strain>
    </source>
</reference>
<protein>
    <submittedName>
        <fullName evidence="2">Uncharacterized protein</fullName>
    </submittedName>
</protein>
<evidence type="ECO:0000313" key="2">
    <source>
        <dbReference type="EMBL" id="BBO76515.1"/>
    </source>
</evidence>
<proteinExistence type="predicted"/>
<keyword evidence="3" id="KW-1185">Reference proteome</keyword>
<organism evidence="2 3">
    <name type="scientific">Desulfosarcina widdelii</name>
    <dbReference type="NCBI Taxonomy" id="947919"/>
    <lineage>
        <taxon>Bacteria</taxon>
        <taxon>Pseudomonadati</taxon>
        <taxon>Thermodesulfobacteriota</taxon>
        <taxon>Desulfobacteria</taxon>
        <taxon>Desulfobacterales</taxon>
        <taxon>Desulfosarcinaceae</taxon>
        <taxon>Desulfosarcina</taxon>
    </lineage>
</organism>
<evidence type="ECO:0000256" key="1">
    <source>
        <dbReference type="SAM" id="SignalP"/>
    </source>
</evidence>
<dbReference type="NCBIfam" id="NF033652">
    <property type="entry name" value="LbtU_sider_porin"/>
    <property type="match status" value="1"/>
</dbReference>
<dbReference type="KEGG" id="dwd:DSCW_39320"/>
<gene>
    <name evidence="2" type="ORF">DSCW_39320</name>
</gene>
<dbReference type="SUPFAM" id="SSF56935">
    <property type="entry name" value="Porins"/>
    <property type="match status" value="1"/>
</dbReference>
<dbReference type="EMBL" id="AP021875">
    <property type="protein sequence ID" value="BBO76515.1"/>
    <property type="molecule type" value="Genomic_DNA"/>
</dbReference>
<keyword evidence="1" id="KW-0732">Signal</keyword>
<sequence>MKRAMTVLACLALCWTFFITPVHAEETLSNHELSMRIEQLEKKLGKEGGILPDKWSERIALSGLIEVEAGYTSADYADGSSDDGSDIAVSAVELGVNADIVKHVFGHVLFKYEDDEDVFVDEATITISGEDVVPAYLTAGKMYVPFGNFETHMISDPLTLEIAETRESAIQVGVETGGLYGSAFIFNGDVDEAGEDDDHIDNFGANAGYAMESDTFTLDAGISYVNNLIDADGWGDIIDESGLALNDYVGGMGVYAIVGFGPFTLIGEYITALDEIEWLDENGDLDHRQDEISAWNLEVGYAFAIAEKEATVAVALQGTDEAENMLPETRYLGSFGIGIFESTSLAFEYAHDEYENDDEADAFTAQLAIEF</sequence>
<accession>A0A5K7Z725</accession>
<dbReference type="AlphaFoldDB" id="A0A5K7Z725"/>
<dbReference type="InterPro" id="IPR023614">
    <property type="entry name" value="Porin_dom_sf"/>
</dbReference>
<feature type="signal peptide" evidence="1">
    <location>
        <begin position="1"/>
        <end position="24"/>
    </location>
</feature>
<evidence type="ECO:0000313" key="3">
    <source>
        <dbReference type="Proteomes" id="UP000427769"/>
    </source>
</evidence>